<evidence type="ECO:0000256" key="1">
    <source>
        <dbReference type="SAM" id="MobiDB-lite"/>
    </source>
</evidence>
<organism evidence="3 4">
    <name type="scientific">Gibberella intermedia</name>
    <name type="common">Bulb rot disease fungus</name>
    <name type="synonym">Fusarium proliferatum</name>
    <dbReference type="NCBI Taxonomy" id="948311"/>
    <lineage>
        <taxon>Eukaryota</taxon>
        <taxon>Fungi</taxon>
        <taxon>Dikarya</taxon>
        <taxon>Ascomycota</taxon>
        <taxon>Pezizomycotina</taxon>
        <taxon>Sordariomycetes</taxon>
        <taxon>Hypocreomycetidae</taxon>
        <taxon>Hypocreales</taxon>
        <taxon>Nectriaceae</taxon>
        <taxon>Fusarium</taxon>
        <taxon>Fusarium fujikuroi species complex</taxon>
    </lineage>
</organism>
<dbReference type="AlphaFoldDB" id="A0A365MZP9"/>
<evidence type="ECO:0000313" key="3">
    <source>
        <dbReference type="EMBL" id="RBA13955.1"/>
    </source>
</evidence>
<gene>
    <name evidence="3" type="ORF">FPRO05_02747</name>
</gene>
<sequence length="436" mass="49479">METTTTTTRSMPIRQSQHQPAHLLPLEEIDERIRHAKTIQSLIRGCCRTGSKDFRLRAEHVAAIMTIPLSLFGPNGLMSERILDFEMQKFIDAISPSCKYYLRHLRKRHRETFVSDQLGQPSVACPSTVSHGSSRMDIDETTSFEVKSEASLKLQIIEPPSSAGSESEYTDELQAVELPRIDKHTLDVAEQTKCLARDGNICVVTGAKYPNAYHIAPFTWNDTQEHIDRTFDLGPHRTFLVGKEFANRTRYLNNRDKPGESDKAWNMISLHPQVYSWWSRGYIAFKCLEVQSLGNGESNVVLEFRWMPQTKRWFGQQIDIFNTGTGHDLKEWFNEIDQFHTPGNPPPKARDGMRIRATTSDGAPLCSGKLILIRMQTGEASRFKDMIDMQWGCILVTALSGAAGISQLLSDSNSDDKVMQWIQNQANFAEEHELDS</sequence>
<dbReference type="Proteomes" id="UP000251714">
    <property type="component" value="Unassembled WGS sequence"/>
</dbReference>
<protein>
    <recommendedName>
        <fullName evidence="2">HNH nuclease domain-containing protein</fullName>
    </recommendedName>
</protein>
<dbReference type="InterPro" id="IPR003615">
    <property type="entry name" value="HNH_nuc"/>
</dbReference>
<dbReference type="EMBL" id="PKMI01000028">
    <property type="protein sequence ID" value="RBA13955.1"/>
    <property type="molecule type" value="Genomic_DNA"/>
</dbReference>
<evidence type="ECO:0000259" key="2">
    <source>
        <dbReference type="Pfam" id="PF13391"/>
    </source>
</evidence>
<name>A0A365MZP9_GIBIN</name>
<feature type="domain" description="HNH nuclease" evidence="2">
    <location>
        <begin position="202"/>
        <end position="286"/>
    </location>
</feature>
<comment type="caution">
    <text evidence="3">The sequence shown here is derived from an EMBL/GenBank/DDBJ whole genome shotgun (WGS) entry which is preliminary data.</text>
</comment>
<dbReference type="Pfam" id="PF13391">
    <property type="entry name" value="HNH_2"/>
    <property type="match status" value="1"/>
</dbReference>
<proteinExistence type="predicted"/>
<feature type="region of interest" description="Disordered" evidence="1">
    <location>
        <begin position="1"/>
        <end position="21"/>
    </location>
</feature>
<feature type="compositionally biased region" description="Polar residues" evidence="1">
    <location>
        <begin position="9"/>
        <end position="19"/>
    </location>
</feature>
<reference evidence="3 4" key="1">
    <citation type="submission" date="2017-12" db="EMBL/GenBank/DDBJ databases">
        <title>Genome sequence of the mycotoxigenic crop pathogen Fusarium proliferatum, strain ITEM 2341 from Date Palm.</title>
        <authorList>
            <person name="Almiman B.F."/>
            <person name="Shittu T.A."/>
            <person name="Muthumeenakshi S."/>
            <person name="Baroncelli R."/>
            <person name="Sreenivasaprasada S."/>
        </authorList>
    </citation>
    <scope>NUCLEOTIDE SEQUENCE [LARGE SCALE GENOMIC DNA]</scope>
    <source>
        <strain evidence="3 4">ITEM 2341</strain>
    </source>
</reference>
<evidence type="ECO:0000313" key="4">
    <source>
        <dbReference type="Proteomes" id="UP000251714"/>
    </source>
</evidence>
<accession>A0A365MZP9</accession>